<evidence type="ECO:0000256" key="3">
    <source>
        <dbReference type="ARBA" id="ARBA00023274"/>
    </source>
</evidence>
<dbReference type="eggNOG" id="COG0198">
    <property type="taxonomic scope" value="Bacteria"/>
</dbReference>
<evidence type="ECO:0000313" key="8">
    <source>
        <dbReference type="EMBL" id="EHO67747.1"/>
    </source>
</evidence>
<dbReference type="GO" id="GO:0005840">
    <property type="term" value="C:ribosome"/>
    <property type="evidence" value="ECO:0007669"/>
    <property type="project" value="UniProtKB-KW"/>
</dbReference>
<comment type="function">
    <text evidence="5">One of two assembly initiator proteins, it binds directly to the 5'-end of the 23S rRNA, where it nucleates assembly of the 50S subunit.</text>
</comment>
<keyword evidence="3 5" id="KW-0687">Ribonucleoprotein</keyword>
<dbReference type="GO" id="GO:0003735">
    <property type="term" value="F:structural constituent of ribosome"/>
    <property type="evidence" value="ECO:0007669"/>
    <property type="project" value="InterPro"/>
</dbReference>
<evidence type="ECO:0000256" key="1">
    <source>
        <dbReference type="ARBA" id="ARBA00010618"/>
    </source>
</evidence>
<accession>H1Q4C9</accession>
<gene>
    <name evidence="5" type="primary">rplX</name>
    <name evidence="8" type="ORF">HMPREF9140_01767</name>
</gene>
<dbReference type="Proteomes" id="UP000016023">
    <property type="component" value="Unassembled WGS sequence"/>
</dbReference>
<dbReference type="Gene3D" id="2.30.30.30">
    <property type="match status" value="1"/>
</dbReference>
<dbReference type="PATRIC" id="fig|883158.3.peg.1763"/>
<dbReference type="STRING" id="883158.HMPREF9140_01767"/>
<dbReference type="InterPro" id="IPR041988">
    <property type="entry name" value="Ribosomal_uL24_KOW"/>
</dbReference>
<comment type="caution">
    <text evidence="8">The sequence shown here is derived from an EMBL/GenBank/DDBJ whole genome shotgun (WGS) entry which is preliminary data.</text>
</comment>
<dbReference type="AlphaFoldDB" id="H1Q4C9"/>
<dbReference type="GO" id="GO:0019843">
    <property type="term" value="F:rRNA binding"/>
    <property type="evidence" value="ECO:0007669"/>
    <property type="project" value="UniProtKB-UniRule"/>
</dbReference>
<evidence type="ECO:0000313" key="9">
    <source>
        <dbReference type="Proteomes" id="UP000016023"/>
    </source>
</evidence>
<sequence length="105" mass="11339">MVLVLTGKSKDKRGTNGKYPSPHKVLKILVSEERAIVEGVNIISKSIKPTAKNPQGGFVKKEAPIHVSNLSLVDPKSGGPTRVAIRETENGEKIRVAKKSGEEIK</sequence>
<dbReference type="HOGENOM" id="CLU_093315_2_0_10"/>
<dbReference type="CDD" id="cd06089">
    <property type="entry name" value="KOW_RPL26"/>
    <property type="match status" value="1"/>
</dbReference>
<dbReference type="GO" id="GO:1990904">
    <property type="term" value="C:ribonucleoprotein complex"/>
    <property type="evidence" value="ECO:0007669"/>
    <property type="project" value="UniProtKB-KW"/>
</dbReference>
<comment type="subunit">
    <text evidence="5">Part of the 50S ribosomal subunit.</text>
</comment>
<dbReference type="InterPro" id="IPR008991">
    <property type="entry name" value="Translation_prot_SH3-like_sf"/>
</dbReference>
<organism evidence="8 9">
    <name type="scientific">Prevotella micans F0438</name>
    <dbReference type="NCBI Taxonomy" id="883158"/>
    <lineage>
        <taxon>Bacteria</taxon>
        <taxon>Pseudomonadati</taxon>
        <taxon>Bacteroidota</taxon>
        <taxon>Bacteroidia</taxon>
        <taxon>Bacteroidales</taxon>
        <taxon>Prevotellaceae</taxon>
        <taxon>Prevotella</taxon>
    </lineage>
</organism>
<feature type="region of interest" description="Disordered" evidence="6">
    <location>
        <begin position="1"/>
        <end position="20"/>
    </location>
</feature>
<dbReference type="InterPro" id="IPR014722">
    <property type="entry name" value="Rib_uL2_dom2"/>
</dbReference>
<evidence type="ECO:0000256" key="2">
    <source>
        <dbReference type="ARBA" id="ARBA00022980"/>
    </source>
</evidence>
<keyword evidence="5" id="KW-0699">rRNA-binding</keyword>
<comment type="function">
    <text evidence="5">One of the proteins that surrounds the polypeptide exit tunnel on the outside of the subunit.</text>
</comment>
<evidence type="ECO:0000259" key="7">
    <source>
        <dbReference type="Pfam" id="PF17136"/>
    </source>
</evidence>
<dbReference type="EMBL" id="AGWK01000046">
    <property type="protein sequence ID" value="EHO67747.1"/>
    <property type="molecule type" value="Genomic_DNA"/>
</dbReference>
<keyword evidence="5" id="KW-0694">RNA-binding</keyword>
<feature type="domain" description="Large ribosomal subunit protein uL24 C-terminal" evidence="7">
    <location>
        <begin position="40"/>
        <end position="104"/>
    </location>
</feature>
<comment type="similarity">
    <text evidence="1 5">Belongs to the universal ribosomal protein uL24 family.</text>
</comment>
<dbReference type="NCBIfam" id="TIGR01079">
    <property type="entry name" value="rplX_bact"/>
    <property type="match status" value="1"/>
</dbReference>
<proteinExistence type="inferred from homology"/>
<keyword evidence="2 5" id="KW-0689">Ribosomal protein</keyword>
<reference evidence="8 9" key="1">
    <citation type="submission" date="2011-12" db="EMBL/GenBank/DDBJ databases">
        <title>The Genome Sequence of Prevotella micans F0438.</title>
        <authorList>
            <consortium name="The Broad Institute Genome Sequencing Platform"/>
            <person name="Earl A."/>
            <person name="Ward D."/>
            <person name="Feldgarden M."/>
            <person name="Gevers D."/>
            <person name="Izard J."/>
            <person name="Baranova O.V."/>
            <person name="Blanton J.M."/>
            <person name="Wade W.G."/>
            <person name="Dewhirst F.E."/>
            <person name="Young S.K."/>
            <person name="Zeng Q."/>
            <person name="Gargeya S."/>
            <person name="Fitzgerald M."/>
            <person name="Haas B."/>
            <person name="Abouelleil A."/>
            <person name="Alvarado L."/>
            <person name="Arachchi H.M."/>
            <person name="Berlin A."/>
            <person name="Chapman S.B."/>
            <person name="Gearin G."/>
            <person name="Goldberg J."/>
            <person name="Griggs A."/>
            <person name="Gujja S."/>
            <person name="Hansen M."/>
            <person name="Heiman D."/>
            <person name="Howarth C."/>
            <person name="Larimer J."/>
            <person name="Lui A."/>
            <person name="MacDonald P.J.P."/>
            <person name="McCowen C."/>
            <person name="Montmayeur A."/>
            <person name="Murphy C."/>
            <person name="Neiman D."/>
            <person name="Pearson M."/>
            <person name="Priest M."/>
            <person name="Roberts A."/>
            <person name="Saif S."/>
            <person name="Shea T."/>
            <person name="Sisk P."/>
            <person name="Stolte C."/>
            <person name="Sykes S."/>
            <person name="Wortman J."/>
            <person name="Nusbaum C."/>
            <person name="Birren B."/>
        </authorList>
    </citation>
    <scope>NUCLEOTIDE SEQUENCE [LARGE SCALE GENOMIC DNA]</scope>
    <source>
        <strain evidence="8 9">F0438</strain>
    </source>
</reference>
<keyword evidence="9" id="KW-1185">Reference proteome</keyword>
<evidence type="ECO:0000256" key="6">
    <source>
        <dbReference type="SAM" id="MobiDB-lite"/>
    </source>
</evidence>
<evidence type="ECO:0000256" key="5">
    <source>
        <dbReference type="HAMAP-Rule" id="MF_01326"/>
    </source>
</evidence>
<dbReference type="GO" id="GO:0006412">
    <property type="term" value="P:translation"/>
    <property type="evidence" value="ECO:0007669"/>
    <property type="project" value="UniProtKB-UniRule"/>
</dbReference>
<dbReference type="InterPro" id="IPR003256">
    <property type="entry name" value="Ribosomal_uL24"/>
</dbReference>
<dbReference type="InterPro" id="IPR057264">
    <property type="entry name" value="Ribosomal_uL24_C"/>
</dbReference>
<dbReference type="HAMAP" id="MF_01326_B">
    <property type="entry name" value="Ribosomal_uL24_B"/>
    <property type="match status" value="1"/>
</dbReference>
<evidence type="ECO:0000256" key="4">
    <source>
        <dbReference type="ARBA" id="ARBA00035206"/>
    </source>
</evidence>
<dbReference type="Pfam" id="PF17136">
    <property type="entry name" value="ribosomal_L24"/>
    <property type="match status" value="1"/>
</dbReference>
<name>H1Q4C9_9BACT</name>
<dbReference type="PANTHER" id="PTHR12903">
    <property type="entry name" value="MITOCHONDRIAL RIBOSOMAL PROTEIN L24"/>
    <property type="match status" value="1"/>
</dbReference>
<protein>
    <recommendedName>
        <fullName evidence="4 5">Large ribosomal subunit protein uL24</fullName>
    </recommendedName>
</protein>
<dbReference type="SUPFAM" id="SSF50104">
    <property type="entry name" value="Translation proteins SH3-like domain"/>
    <property type="match status" value="1"/>
</dbReference>